<dbReference type="EMBL" id="LLXL01002037">
    <property type="protein sequence ID" value="PKK62043.1"/>
    <property type="molecule type" value="Genomic_DNA"/>
</dbReference>
<dbReference type="GO" id="GO:0004523">
    <property type="term" value="F:RNA-DNA hybrid ribonuclease activity"/>
    <property type="evidence" value="ECO:0007669"/>
    <property type="project" value="InterPro"/>
</dbReference>
<dbReference type="VEuPathDB" id="FungiDB:FUN_001027"/>
<dbReference type="AlphaFoldDB" id="A0A2N1MK84"/>
<dbReference type="VEuPathDB" id="FungiDB:RhiirA1_482943"/>
<dbReference type="Pfam" id="PF00075">
    <property type="entry name" value="RNase_H"/>
    <property type="match status" value="1"/>
</dbReference>
<name>A0A2N1MK84_9GLOM</name>
<proteinExistence type="predicted"/>
<evidence type="ECO:0000313" key="3">
    <source>
        <dbReference type="EMBL" id="PKK62043.1"/>
    </source>
</evidence>
<reference evidence="3 4" key="1">
    <citation type="submission" date="2016-04" db="EMBL/GenBank/DDBJ databases">
        <title>Genome analyses suggest a sexual origin of heterokaryosis in a supposedly ancient asexual fungus.</title>
        <authorList>
            <person name="Ropars J."/>
            <person name="Sedzielewska K."/>
            <person name="Noel J."/>
            <person name="Charron P."/>
            <person name="Farinelli L."/>
            <person name="Marton T."/>
            <person name="Kruger M."/>
            <person name="Pelin A."/>
            <person name="Brachmann A."/>
            <person name="Corradi N."/>
        </authorList>
    </citation>
    <scope>NUCLEOTIDE SEQUENCE [LARGE SCALE GENOMIC DNA]</scope>
    <source>
        <strain evidence="3 4">C2</strain>
    </source>
</reference>
<dbReference type="Proteomes" id="UP000233469">
    <property type="component" value="Unassembled WGS sequence"/>
</dbReference>
<protein>
    <recommendedName>
        <fullName evidence="2">RNase H type-1 domain-containing protein</fullName>
    </recommendedName>
</protein>
<dbReference type="Gene3D" id="3.30.420.10">
    <property type="entry name" value="Ribonuclease H-like superfamily/Ribonuclease H"/>
    <property type="match status" value="1"/>
</dbReference>
<dbReference type="PROSITE" id="PS50879">
    <property type="entry name" value="RNASE_H_1"/>
    <property type="match status" value="1"/>
</dbReference>
<accession>A0A2N1MK84</accession>
<evidence type="ECO:0000313" key="4">
    <source>
        <dbReference type="Proteomes" id="UP000233469"/>
    </source>
</evidence>
<reference evidence="3 4" key="2">
    <citation type="submission" date="2017-10" db="EMBL/GenBank/DDBJ databases">
        <title>Extensive intraspecific genome diversity in a model arbuscular mycorrhizal fungus.</title>
        <authorList>
            <person name="Chen E.C.H."/>
            <person name="Morin E."/>
            <person name="Baudet D."/>
            <person name="Noel J."/>
            <person name="Ndikumana S."/>
            <person name="Charron P."/>
            <person name="St-Onge C."/>
            <person name="Giorgi J."/>
            <person name="Grigoriev I.V."/>
            <person name="Roux C."/>
            <person name="Martin F.M."/>
            <person name="Corradi N."/>
        </authorList>
    </citation>
    <scope>NUCLEOTIDE SEQUENCE [LARGE SCALE GENOMIC DNA]</scope>
    <source>
        <strain evidence="3 4">C2</strain>
    </source>
</reference>
<dbReference type="InterPro" id="IPR036397">
    <property type="entry name" value="RNaseH_sf"/>
</dbReference>
<dbReference type="GO" id="GO:0003676">
    <property type="term" value="F:nucleic acid binding"/>
    <property type="evidence" value="ECO:0007669"/>
    <property type="project" value="InterPro"/>
</dbReference>
<evidence type="ECO:0000256" key="1">
    <source>
        <dbReference type="SAM" id="MobiDB-lite"/>
    </source>
</evidence>
<organism evidence="3 4">
    <name type="scientific">Rhizophagus irregularis</name>
    <dbReference type="NCBI Taxonomy" id="588596"/>
    <lineage>
        <taxon>Eukaryota</taxon>
        <taxon>Fungi</taxon>
        <taxon>Fungi incertae sedis</taxon>
        <taxon>Mucoromycota</taxon>
        <taxon>Glomeromycotina</taxon>
        <taxon>Glomeromycetes</taxon>
        <taxon>Glomerales</taxon>
        <taxon>Glomeraceae</taxon>
        <taxon>Rhizophagus</taxon>
    </lineage>
</organism>
<dbReference type="InterPro" id="IPR012337">
    <property type="entry name" value="RNaseH-like_sf"/>
</dbReference>
<feature type="domain" description="RNase H type-1" evidence="2">
    <location>
        <begin position="483"/>
        <end position="626"/>
    </location>
</feature>
<feature type="region of interest" description="Disordered" evidence="1">
    <location>
        <begin position="895"/>
        <end position="920"/>
    </location>
</feature>
<gene>
    <name evidence="3" type="ORF">RhiirC2_790947</name>
</gene>
<dbReference type="SUPFAM" id="SSF53098">
    <property type="entry name" value="Ribonuclease H-like"/>
    <property type="match status" value="1"/>
</dbReference>
<evidence type="ECO:0000259" key="2">
    <source>
        <dbReference type="PROSITE" id="PS50879"/>
    </source>
</evidence>
<dbReference type="VEuPathDB" id="FungiDB:RhiirFUN_021504"/>
<dbReference type="VEuPathDB" id="FungiDB:RhiirA1_478210"/>
<sequence>MYNNKTVSLKFGVDIVDIKVVPPNDNERILGIYININNKFKFTINKINRMLKYTCSNLKKKRITHDHVIYIINKVLIPRIEYLCQHFIILPYICNNFNRTIRSIYKSSLLLPRSIYNTIIHNQIYPNILNIWDHQFLSQTSLLNAQANNPLTKNLIEYLILYSQSRLWTNDIFFTTKYLDSPSKKLNRIENLLCIMHNYKLEFKFSFKFNTKEGSYPLSAFLIRSNQFFNFIKSLKNKDIFFLDQIITVDDNSIILNQNNLRLTFDVPVINRQNPTISHPKIIAQSSQITKIKNIWIAYWCPRNNDIIYGRVVEKQHFYNHHQTITFEHYVNISTSHPSSHNNMPRSRPNYLAKCSGCILSEQNIYNNNSSNSCYITTLSNYTFIINVSKSNLSFPNYRKPFYKCVCQHSTIKQTALIDFNLCTSPPVNSDSNIEDPIIYRSQLQQFIDLVSINFINKNLILQLVQPNSLHIPLLKLASSLALYTNLEFYTDGSLIRDDNIPTMGHGWIFSSDLNANITYSGASREWASSTKAELLAIITALIVCPPSSTITIHTDSNNCINTYNKLSSPKLTARRFQNINNCTLWNTLKYIISTLQLSVSFIKVKAHSGDILNDTADILAKEGSRSTEYITFNIQHIKNQRCHLTFHDGTVIDRNIRKSIKRIINFQYFERHLKHQNIHRIKDYALNNLIDWEFSQIWFKYNSLSKPTSEQYSKHVSWRIKSSSNNLPTLDILNRNYPDLLNNHETCFLCLTEKESNDHLWNCPRVLSLITPIFLEHYNKFKTLITSESESVYALYSDAITRNIIFKWARTRPPNQIIDIPDLHCLLMNFVPISLSYPFKAAKISKNKTKKLLLKFLFDLHKDIYETIWKARASAWKEFKKTHHITKKSFNNYRRDHNRDTNQNRRTRHRNNNLENSNGYHCPFNDSRRHLENNNLWIYLTSSNFLHNLPWISSLNEDLSQFHFNIYNNIFLLNI</sequence>
<dbReference type="InterPro" id="IPR002156">
    <property type="entry name" value="RNaseH_domain"/>
</dbReference>
<comment type="caution">
    <text evidence="3">The sequence shown here is derived from an EMBL/GenBank/DDBJ whole genome shotgun (WGS) entry which is preliminary data.</text>
</comment>
<feature type="compositionally biased region" description="Basic and acidic residues" evidence="1">
    <location>
        <begin position="895"/>
        <end position="904"/>
    </location>
</feature>